<organism evidence="8 9">
    <name type="scientific">Sinocyclocheilus anshuiensis</name>
    <dbReference type="NCBI Taxonomy" id="1608454"/>
    <lineage>
        <taxon>Eukaryota</taxon>
        <taxon>Metazoa</taxon>
        <taxon>Chordata</taxon>
        <taxon>Craniata</taxon>
        <taxon>Vertebrata</taxon>
        <taxon>Euteleostomi</taxon>
        <taxon>Actinopterygii</taxon>
        <taxon>Neopterygii</taxon>
        <taxon>Teleostei</taxon>
        <taxon>Ostariophysi</taxon>
        <taxon>Cypriniformes</taxon>
        <taxon>Cyprinidae</taxon>
        <taxon>Cyprininae</taxon>
        <taxon>Sinocyclocheilus</taxon>
    </lineage>
</organism>
<dbReference type="PANTHER" id="PTHR21547">
    <property type="entry name" value="CLUSTERIN ASSOCIATED PROTEIN 1"/>
    <property type="match status" value="1"/>
</dbReference>
<dbReference type="GO" id="GO:0005815">
    <property type="term" value="C:microtubule organizing center"/>
    <property type="evidence" value="ECO:0007669"/>
    <property type="project" value="TreeGrafter"/>
</dbReference>
<feature type="compositionally biased region" description="Acidic residues" evidence="7">
    <location>
        <begin position="311"/>
        <end position="329"/>
    </location>
</feature>
<dbReference type="InterPro" id="IPR019366">
    <property type="entry name" value="Clusterin-associated_protein-1"/>
</dbReference>
<keyword evidence="3" id="KW-0970">Cilium biogenesis/degradation</keyword>
<reference evidence="8" key="2">
    <citation type="submission" date="2025-09" db="UniProtKB">
        <authorList>
            <consortium name="Ensembl"/>
        </authorList>
    </citation>
    <scope>IDENTIFICATION</scope>
</reference>
<keyword evidence="6" id="KW-0966">Cell projection</keyword>
<gene>
    <name evidence="8" type="primary">cluap1</name>
</gene>
<dbReference type="Pfam" id="PF10234">
    <property type="entry name" value="Cluap1"/>
    <property type="match status" value="1"/>
</dbReference>
<comment type="subcellular location">
    <subcellularLocation>
        <location evidence="1">Cell projection</location>
        <location evidence="1">Cilium</location>
    </subcellularLocation>
</comment>
<dbReference type="GO" id="GO:0030992">
    <property type="term" value="C:intraciliary transport particle B"/>
    <property type="evidence" value="ECO:0007669"/>
    <property type="project" value="TreeGrafter"/>
</dbReference>
<dbReference type="Ensembl" id="ENSSANT00000087076.1">
    <property type="protein sequence ID" value="ENSSANP00000081941.1"/>
    <property type="gene ID" value="ENSSANG00000040692.1"/>
</dbReference>
<reference evidence="8" key="1">
    <citation type="submission" date="2025-08" db="UniProtKB">
        <authorList>
            <consortium name="Ensembl"/>
        </authorList>
    </citation>
    <scope>IDENTIFICATION</scope>
</reference>
<sequence>MSFRDLRNFTEMMRTLGYPRLISMENFRSPNFPLVAEILIWLVKRYEPQMEIPSDVDTEADRVFFIKAVAQFIATKAHVKLNLKRLYQADGYAVKEMLKITSILYNAMKTKENTDGEQNNDENSKFKFDLGSKIADLKVARQLGSEITAKGAALFDLLGHEEDLRESRTAAIARPLEITETERALRAAVKDVTESIQMTKDLLNNVASDEASLEAKIEKKKQDLERNQKRLQTLQSVRPAFMDEYEKIEEDLQKQYQTYVEKFRNLSFLERQLDDYHRAEQERFEEAEMAMKMRQNKLKEEEKRLMRSGDEDSDVDIPEDEGSDSDIDDGQQSRPHHARHAQISGRGGARFIGSMRGGDSEEVGFLKHLGDVVLHSSDDEDGEEDEDEEENEDLDEDNDSLEGSSTKPGRSKRSLDPQILEESDNDF</sequence>
<proteinExistence type="inferred from homology"/>
<evidence type="ECO:0000256" key="4">
    <source>
        <dbReference type="ARBA" id="ARBA00023054"/>
    </source>
</evidence>
<comment type="similarity">
    <text evidence="2">Belongs to the CLUAP1 family.</text>
</comment>
<dbReference type="Proteomes" id="UP000472260">
    <property type="component" value="Unassembled WGS sequence"/>
</dbReference>
<evidence type="ECO:0000313" key="8">
    <source>
        <dbReference type="Ensembl" id="ENSSANP00000081941.1"/>
    </source>
</evidence>
<name>A0A671RF82_9TELE</name>
<keyword evidence="4" id="KW-0175">Coiled coil</keyword>
<evidence type="ECO:0000256" key="1">
    <source>
        <dbReference type="ARBA" id="ARBA00004138"/>
    </source>
</evidence>
<evidence type="ECO:0000256" key="6">
    <source>
        <dbReference type="ARBA" id="ARBA00023273"/>
    </source>
</evidence>
<keyword evidence="9" id="KW-1185">Reference proteome</keyword>
<evidence type="ECO:0000256" key="2">
    <source>
        <dbReference type="ARBA" id="ARBA00008340"/>
    </source>
</evidence>
<feature type="compositionally biased region" description="Basic and acidic residues" evidence="7">
    <location>
        <begin position="301"/>
        <end position="310"/>
    </location>
</feature>
<evidence type="ECO:0000256" key="7">
    <source>
        <dbReference type="SAM" id="MobiDB-lite"/>
    </source>
</evidence>
<evidence type="ECO:0000313" key="9">
    <source>
        <dbReference type="Proteomes" id="UP000472260"/>
    </source>
</evidence>
<feature type="compositionally biased region" description="Acidic residues" evidence="7">
    <location>
        <begin position="378"/>
        <end position="400"/>
    </location>
</feature>
<dbReference type="AlphaFoldDB" id="A0A671RF82"/>
<dbReference type="PANTHER" id="PTHR21547:SF0">
    <property type="entry name" value="CLUSTERIN-ASSOCIATED PROTEIN 1"/>
    <property type="match status" value="1"/>
</dbReference>
<dbReference type="GO" id="GO:0060271">
    <property type="term" value="P:cilium assembly"/>
    <property type="evidence" value="ECO:0007669"/>
    <property type="project" value="TreeGrafter"/>
</dbReference>
<dbReference type="GO" id="GO:0005929">
    <property type="term" value="C:cilium"/>
    <property type="evidence" value="ECO:0007669"/>
    <property type="project" value="UniProtKB-SubCell"/>
</dbReference>
<evidence type="ECO:0000256" key="5">
    <source>
        <dbReference type="ARBA" id="ARBA00023069"/>
    </source>
</evidence>
<accession>A0A671RF82</accession>
<keyword evidence="5" id="KW-0969">Cilium</keyword>
<evidence type="ECO:0000256" key="3">
    <source>
        <dbReference type="ARBA" id="ARBA00022794"/>
    </source>
</evidence>
<protein>
    <submittedName>
        <fullName evidence="8">Clusterin-associated protein 1 homolog</fullName>
    </submittedName>
</protein>
<feature type="region of interest" description="Disordered" evidence="7">
    <location>
        <begin position="301"/>
        <end position="427"/>
    </location>
</feature>